<dbReference type="OrthoDB" id="5174193at2"/>
<dbReference type="RefSeq" id="WP_095680178.1">
    <property type="nucleotide sequence ID" value="NZ_CP016768.2"/>
</dbReference>
<reference evidence="3" key="1">
    <citation type="submission" date="2016-10" db="EMBL/GenBank/DDBJ databases">
        <title>High microdiversification within the ubiquitous acI lineage of Actinobacteria.</title>
        <authorList>
            <person name="Neuenschwander S.M."/>
            <person name="Salcher M."/>
            <person name="Ghai R."/>
            <person name="Pernthaler J."/>
        </authorList>
    </citation>
    <scope>NUCLEOTIDE SEQUENCE [LARGE SCALE GENOMIC DNA]</scope>
</reference>
<name>A0A249JWF2_9ACTN</name>
<feature type="signal peptide" evidence="1">
    <location>
        <begin position="1"/>
        <end position="21"/>
    </location>
</feature>
<dbReference type="Proteomes" id="UP000217153">
    <property type="component" value="Chromosome"/>
</dbReference>
<evidence type="ECO:0000313" key="2">
    <source>
        <dbReference type="EMBL" id="ASY08854.1"/>
    </source>
</evidence>
<accession>A0A249JWF2</accession>
<organism evidence="2 3">
    <name type="scientific">Candidatus Nanopelagicus limnae</name>
    <dbReference type="NCBI Taxonomy" id="1884634"/>
    <lineage>
        <taxon>Bacteria</taxon>
        <taxon>Bacillati</taxon>
        <taxon>Actinomycetota</taxon>
        <taxon>Actinomycetes</taxon>
        <taxon>Candidatus Nanopelagicales</taxon>
        <taxon>Candidatus Nanopelagicaceae</taxon>
        <taxon>Candidatus Nanopelagicus</taxon>
    </lineage>
</organism>
<proteinExistence type="predicted"/>
<evidence type="ECO:0000313" key="3">
    <source>
        <dbReference type="Proteomes" id="UP000217153"/>
    </source>
</evidence>
<gene>
    <name evidence="2" type="ORF">B1s21122_00505</name>
</gene>
<dbReference type="KEGG" id="abam:B1s21122_00505"/>
<feature type="chain" id="PRO_5012715862" evidence="1">
    <location>
        <begin position="22"/>
        <end position="407"/>
    </location>
</feature>
<dbReference type="EMBL" id="CP016768">
    <property type="protein sequence ID" value="ASY08854.1"/>
    <property type="molecule type" value="Genomic_DNA"/>
</dbReference>
<keyword evidence="3" id="KW-1185">Reference proteome</keyword>
<keyword evidence="1" id="KW-0732">Signal</keyword>
<evidence type="ECO:0000256" key="1">
    <source>
        <dbReference type="SAM" id="SignalP"/>
    </source>
</evidence>
<dbReference type="AlphaFoldDB" id="A0A249JWF2"/>
<sequence length="407" mass="42575">MRKIFALFILVVASLPYPVNAATMKVTKSLIELPYTKSDQVSDVLLTPVSILLVGTTESPSSTWINGALGGLSDGFITSYSSIGAPMWNLRLGGASDEIATAAAIDNDGSIWVLGASSSPVTATTSPTPAKVLNPDNVIIDPRQQTATPLKRIKIWQVSNTGNLLNSFEFLSENIVNPKKILISGSNLLVVGNLYEKNLVSGFSTSATKSGTFSPIIKVGSKSTSLNDAIINSDGTITAVGTSGELLMKVKPLSKADAVTLEISSTGALQQVARATLKSTTRNWSSIDSGLLQAGKVSYSNKTEAAVTKFSALNKPVWNVRYLSKSTALATASKNSWATFVSAGAIKNITAWKPKSSTAVLLELGKKGELLSAYTLAAPAVAITSNNEIGTVVITDSGVSFGLVVVN</sequence>
<protein>
    <submittedName>
        <fullName evidence="2">Uncharacterized protein</fullName>
    </submittedName>
</protein>